<keyword evidence="4" id="KW-1185">Reference proteome</keyword>
<reference evidence="3 4" key="1">
    <citation type="submission" date="2024-06" db="EMBL/GenBank/DDBJ databases">
        <title>Draft genome sequence of Geodermatophilus badlandi, a novel member of the Geodermatophilaceae isolated from badland sedimentary rocks in the Red desert, Wyoming, USA.</title>
        <authorList>
            <person name="Ben Tekaya S."/>
            <person name="Nouioui I."/>
            <person name="Flores G.M."/>
            <person name="Shaal M.N."/>
            <person name="Bredoire F."/>
            <person name="Basile F."/>
            <person name="Van Diepen L."/>
            <person name="Ward N.L."/>
        </authorList>
    </citation>
    <scope>NUCLEOTIDE SEQUENCE [LARGE SCALE GENOMIC DNA]</scope>
    <source>
        <strain evidence="3 4">WL48A</strain>
    </source>
</reference>
<dbReference type="InterPro" id="IPR003593">
    <property type="entry name" value="AAA+_ATPase"/>
</dbReference>
<dbReference type="Proteomes" id="UP001560045">
    <property type="component" value="Unassembled WGS sequence"/>
</dbReference>
<dbReference type="NCBIfam" id="NF041492">
    <property type="entry name" value="MobF"/>
    <property type="match status" value="1"/>
</dbReference>
<dbReference type="Gene3D" id="3.40.50.300">
    <property type="entry name" value="P-loop containing nucleotide triphosphate hydrolases"/>
    <property type="match status" value="1"/>
</dbReference>
<feature type="region of interest" description="Disordered" evidence="1">
    <location>
        <begin position="1172"/>
        <end position="1218"/>
    </location>
</feature>
<proteinExistence type="predicted"/>
<feature type="domain" description="AAA+ ATPase" evidence="2">
    <location>
        <begin position="450"/>
        <end position="715"/>
    </location>
</feature>
<dbReference type="SUPFAM" id="SSF55464">
    <property type="entry name" value="Origin of replication-binding domain, RBD-like"/>
    <property type="match status" value="1"/>
</dbReference>
<dbReference type="RefSeq" id="WP_369205951.1">
    <property type="nucleotide sequence ID" value="NZ_JBFNXQ010000026.1"/>
</dbReference>
<dbReference type="InterPro" id="IPR014862">
    <property type="entry name" value="TrwC"/>
</dbReference>
<evidence type="ECO:0000259" key="2">
    <source>
        <dbReference type="SMART" id="SM00382"/>
    </source>
</evidence>
<organism evidence="3 4">
    <name type="scientific">Geodermatophilus maliterrae</name>
    <dbReference type="NCBI Taxonomy" id="3162531"/>
    <lineage>
        <taxon>Bacteria</taxon>
        <taxon>Bacillati</taxon>
        <taxon>Actinomycetota</taxon>
        <taxon>Actinomycetes</taxon>
        <taxon>Geodermatophilales</taxon>
        <taxon>Geodermatophilaceae</taxon>
        <taxon>Geodermatophilus</taxon>
    </lineage>
</organism>
<dbReference type="Pfam" id="PF08751">
    <property type="entry name" value="TrwC"/>
    <property type="match status" value="1"/>
</dbReference>
<protein>
    <submittedName>
        <fullName evidence="3">MobF family relaxase</fullName>
    </submittedName>
</protein>
<evidence type="ECO:0000313" key="3">
    <source>
        <dbReference type="EMBL" id="MEX5718768.1"/>
    </source>
</evidence>
<dbReference type="Pfam" id="PF13604">
    <property type="entry name" value="AAA_30"/>
    <property type="match status" value="1"/>
</dbReference>
<dbReference type="EMBL" id="JBFNXQ010000026">
    <property type="protein sequence ID" value="MEX5718768.1"/>
    <property type="molecule type" value="Genomic_DNA"/>
</dbReference>
<evidence type="ECO:0000256" key="1">
    <source>
        <dbReference type="SAM" id="MobiDB-lite"/>
    </source>
</evidence>
<feature type="compositionally biased region" description="Basic and acidic residues" evidence="1">
    <location>
        <begin position="1198"/>
        <end position="1218"/>
    </location>
</feature>
<feature type="region of interest" description="Disordered" evidence="1">
    <location>
        <begin position="766"/>
        <end position="792"/>
    </location>
</feature>
<dbReference type="InterPro" id="IPR027417">
    <property type="entry name" value="P-loop_NTPase"/>
</dbReference>
<gene>
    <name evidence="3" type="primary">mobF</name>
    <name evidence="3" type="ORF">ABQ292_10390</name>
</gene>
<name>A0ABV3XDW3_9ACTN</name>
<comment type="caution">
    <text evidence="3">The sequence shown here is derived from an EMBL/GenBank/DDBJ whole genome shotgun (WGS) entry which is preliminary data.</text>
</comment>
<dbReference type="SMART" id="SM00382">
    <property type="entry name" value="AAA"/>
    <property type="match status" value="1"/>
</dbReference>
<evidence type="ECO:0000313" key="4">
    <source>
        <dbReference type="Proteomes" id="UP001560045"/>
    </source>
</evidence>
<dbReference type="SUPFAM" id="SSF52540">
    <property type="entry name" value="P-loop containing nucleoside triphosphate hydrolases"/>
    <property type="match status" value="1"/>
</dbReference>
<accession>A0ABV3XDW3</accession>
<sequence length="1218" mass="129876">MKVYAGPPAAARAYLEADRGRADDYYLTEGAGIARRFVARAGRMEELASLTGETYEVWVAGRDPETGDPRGRLRTDERAVRFVEVVVNGPKSWSLAAAVHPDVAAAYDAAQDRAAAEIIGWVAAHATTRVGPRGGQMQVPLEVLEAVTVRHYTSRAGDPHRHQHLQISARVFAAGKWRGLHTVGVRDFLAAINGIGHAAVACDPQFRAALAAHGYTLDETGEILELAEYVGPFSARAAQIGRNLDRYERDWTAAHPGESPGPALRRTWDARAWADGRPDKVTPQPGADLTARWVGELAALGYSDPDTPVQLSPTPVGALDRDRAANQILTRLAAGRSAWNAADLRGEAERLIAGAGIVAGTAVRSELAEDLTARALARCLPLLQRDGVPEHVRAWTSPAVLEVEADLAARLAARGGHRDADADLRPERVAHLELLLDPGQTTTAAALAGNRPLIVVEGAAGVGKTTTLAAIRRLLAQQGRGLLVVTPTLKAARVATAEVGTAAGSAAWLAFQHGWRWTDDGAWTRLTPGEVDPVTGRRYGGPEENARLRPGDVLVVDEAGMLDQDTARALLVVADECQVRVALLGDRRQLAAVGRGGVLDLAARHVDPTAHLTLAEVHRFTATTDGVPVPDSGYAELTLAMRGGTDPGAVFDALAARGQIRLHPDQAALSEALAALAAEQHRQGEQTGIVVDTREQAATLNAAIRHQLVADGRVDDRAVVTTRAGERIGAGDRIATRRNDRTLGVANRDTWTVISVRTTGDLVVTPADAPRDHVTPSRVTPGDPGRDGVIPGAVGERVLPTDYVTEHVELTNASTAHGVQGDTVPTAHVIIGEHTGAASAYVGMTRGRCANTAHLVAVDLADAREQWIAVFARDRADLGPAHAAQQAAAEAARYATPRPLNQVLAELRQAWTAEQNCLDRLAFWQRQRDTLRQVAALEAAHAAELTGRDADVGQTALAAERATHRAAASGAAIAAEAGRIRQSLLARWDGERDAARAAARVVLAGPGRLGLRRTAVARAAEQLTSWAGRWRPPLPDLPTEATELAQVAGWFDDRPALWRAFDTAAGRSAERDHPGHAGLRAAADAAGHAHDDARRALAEARRRRDERLASCGPIAWAPEPGARLADLERDIAAIGQQLTDARVRITGLTAEPALLAQPADRLAREHDAWRARHDVDRRAARTTVPGPQPGPTRAVRPPRPEDLRALDPQRGPDRSVPR</sequence>